<proteinExistence type="predicted"/>
<dbReference type="InterPro" id="IPR055360">
    <property type="entry name" value="bAvd"/>
</dbReference>
<dbReference type="KEGG" id="ned:HUN01_08000"/>
<protein>
    <submittedName>
        <fullName evidence="2">Diversity-generating retroelement protein Avd</fullName>
    </submittedName>
</protein>
<accession>A0A7D7QL05</accession>
<dbReference type="EMBL" id="CP054698">
    <property type="protein sequence ID" value="QMS87525.1"/>
    <property type="molecule type" value="Genomic_DNA"/>
</dbReference>
<dbReference type="AlphaFoldDB" id="A0A7D7QL05"/>
<dbReference type="RefSeq" id="WP_181930827.1">
    <property type="nucleotide sequence ID" value="NZ_CP054698.1"/>
</dbReference>
<dbReference type="InterPro" id="IPR036583">
    <property type="entry name" value="23S_rRNA_IVS_sf"/>
</dbReference>
<dbReference type="Gene3D" id="1.20.1440.60">
    <property type="entry name" value="23S rRNA-intervening sequence"/>
    <property type="match status" value="1"/>
</dbReference>
<reference evidence="3" key="1">
    <citation type="submission" date="2020-06" db="EMBL/GenBank/DDBJ databases">
        <title>Nostoc edaphicum CCNP1411 genome.</title>
        <authorList>
            <person name="Fidor A."/>
            <person name="Grabski M."/>
            <person name="Gawor J."/>
            <person name="Gromadka R."/>
            <person name="Wegrzyn G."/>
            <person name="Mazur-Marzec H."/>
        </authorList>
    </citation>
    <scope>NUCLEOTIDE SEQUENCE [LARGE SCALE GENOMIC DNA]</scope>
    <source>
        <strain evidence="3">CCNP1411</strain>
    </source>
</reference>
<evidence type="ECO:0000313" key="3">
    <source>
        <dbReference type="Proteomes" id="UP000514713"/>
    </source>
</evidence>
<feature type="domain" description="bAvd-like" evidence="1">
    <location>
        <begin position="8"/>
        <end position="108"/>
    </location>
</feature>
<dbReference type="NCBIfam" id="NF033474">
    <property type="entry name" value="DivGenRetAVD"/>
    <property type="match status" value="1"/>
</dbReference>
<sequence>MSDLPKIQKTYDLIKWYVPILNRLPRDHKFLLGNRIITELYDLLDVLIIARYAKQKLAHLELLNSKLDILRYQTRLLLEFDLIKTERYEYAQKLLNDIGNDLGGWIKQQKIKPSISN</sequence>
<keyword evidence="3" id="KW-1185">Reference proteome</keyword>
<evidence type="ECO:0000259" key="1">
    <source>
        <dbReference type="Pfam" id="PF22296"/>
    </source>
</evidence>
<dbReference type="CDD" id="cd16376">
    <property type="entry name" value="Avd_like"/>
    <property type="match status" value="1"/>
</dbReference>
<organism evidence="2 3">
    <name type="scientific">Nostoc edaphicum CCNP1411</name>
    <dbReference type="NCBI Taxonomy" id="1472755"/>
    <lineage>
        <taxon>Bacteria</taxon>
        <taxon>Bacillati</taxon>
        <taxon>Cyanobacteriota</taxon>
        <taxon>Cyanophyceae</taxon>
        <taxon>Nostocales</taxon>
        <taxon>Nostocaceae</taxon>
        <taxon>Nostoc</taxon>
    </lineage>
</organism>
<gene>
    <name evidence="2" type="primary">avd</name>
    <name evidence="2" type="ORF">HUN01_08000</name>
</gene>
<dbReference type="Pfam" id="PF22296">
    <property type="entry name" value="bAvd"/>
    <property type="match status" value="1"/>
</dbReference>
<dbReference type="SUPFAM" id="SSF158446">
    <property type="entry name" value="IVS-encoded protein-like"/>
    <property type="match status" value="1"/>
</dbReference>
<dbReference type="Proteomes" id="UP000514713">
    <property type="component" value="Chromosome"/>
</dbReference>
<name>A0A7D7QL05_9NOSO</name>
<evidence type="ECO:0000313" key="2">
    <source>
        <dbReference type="EMBL" id="QMS87525.1"/>
    </source>
</evidence>